<evidence type="ECO:0000313" key="3">
    <source>
        <dbReference type="Proteomes" id="UP000824633"/>
    </source>
</evidence>
<sequence>MDEEEKGNPTPIQSLGKFEEPNARCSQRKFMYPNIKFGHSLLDSHFK</sequence>
<dbReference type="RefSeq" id="WP_224033607.1">
    <property type="nucleotide sequence ID" value="NZ_AP024849.1"/>
</dbReference>
<gene>
    <name evidence="2" type="ORF">psyc5s11_33090</name>
</gene>
<dbReference type="Proteomes" id="UP000824633">
    <property type="component" value="Chromosome"/>
</dbReference>
<name>A0ABN6IYS7_9CLOT</name>
<dbReference type="EMBL" id="AP024849">
    <property type="protein sequence ID" value="BCZ47242.1"/>
    <property type="molecule type" value="Genomic_DNA"/>
</dbReference>
<protein>
    <submittedName>
        <fullName evidence="2">Uncharacterized protein</fullName>
    </submittedName>
</protein>
<reference evidence="3" key="1">
    <citation type="submission" date="2021-07" db="EMBL/GenBank/DDBJ databases">
        <title>Complete genome sequencing of a Clostridium isolate.</title>
        <authorList>
            <person name="Ueki A."/>
            <person name="Tonouchi A."/>
        </authorList>
    </citation>
    <scope>NUCLEOTIDE SEQUENCE [LARGE SCALE GENOMIC DNA]</scope>
    <source>
        <strain evidence="3">C5S11</strain>
    </source>
</reference>
<organism evidence="2 3">
    <name type="scientific">Clostridium gelidum</name>
    <dbReference type="NCBI Taxonomy" id="704125"/>
    <lineage>
        <taxon>Bacteria</taxon>
        <taxon>Bacillati</taxon>
        <taxon>Bacillota</taxon>
        <taxon>Clostridia</taxon>
        <taxon>Eubacteriales</taxon>
        <taxon>Clostridiaceae</taxon>
        <taxon>Clostridium</taxon>
    </lineage>
</organism>
<feature type="region of interest" description="Disordered" evidence="1">
    <location>
        <begin position="1"/>
        <end position="20"/>
    </location>
</feature>
<evidence type="ECO:0000256" key="1">
    <source>
        <dbReference type="SAM" id="MobiDB-lite"/>
    </source>
</evidence>
<keyword evidence="3" id="KW-1185">Reference proteome</keyword>
<proteinExistence type="predicted"/>
<evidence type="ECO:0000313" key="2">
    <source>
        <dbReference type="EMBL" id="BCZ47242.1"/>
    </source>
</evidence>
<accession>A0ABN6IYS7</accession>